<evidence type="ECO:0000313" key="9">
    <source>
        <dbReference type="EMBL" id="QTL98919.1"/>
    </source>
</evidence>
<proteinExistence type="inferred from homology"/>
<keyword evidence="3" id="KW-0813">Transport</keyword>
<dbReference type="PANTHER" id="PTHR34584:SF1">
    <property type="entry name" value="NA(+)_H(+) ANTIPORTER SUBUNIT E1"/>
    <property type="match status" value="1"/>
</dbReference>
<dbReference type="PANTHER" id="PTHR34584">
    <property type="entry name" value="NA(+)/H(+) ANTIPORTER SUBUNIT E1"/>
    <property type="match status" value="1"/>
</dbReference>
<keyword evidence="10" id="KW-1185">Reference proteome</keyword>
<evidence type="ECO:0000256" key="8">
    <source>
        <dbReference type="SAM" id="Phobius"/>
    </source>
</evidence>
<dbReference type="EMBL" id="CP046640">
    <property type="protein sequence ID" value="QTL98919.1"/>
    <property type="molecule type" value="Genomic_DNA"/>
</dbReference>
<comment type="similarity">
    <text evidence="2">Belongs to the CPA3 antiporters (TC 2.A.63) subunit E family.</text>
</comment>
<evidence type="ECO:0000313" key="10">
    <source>
        <dbReference type="Proteomes" id="UP000665020"/>
    </source>
</evidence>
<dbReference type="GO" id="GO:0005886">
    <property type="term" value="C:plasma membrane"/>
    <property type="evidence" value="ECO:0007669"/>
    <property type="project" value="UniProtKB-SubCell"/>
</dbReference>
<feature type="transmembrane region" description="Helical" evidence="8">
    <location>
        <begin position="29"/>
        <end position="46"/>
    </location>
</feature>
<evidence type="ECO:0000256" key="4">
    <source>
        <dbReference type="ARBA" id="ARBA00022475"/>
    </source>
</evidence>
<keyword evidence="4" id="KW-1003">Cell membrane</keyword>
<dbReference type="Proteomes" id="UP000665020">
    <property type="component" value="Chromosome"/>
</dbReference>
<keyword evidence="7 8" id="KW-0472">Membrane</keyword>
<name>A0A8A7KHB2_9FIRM</name>
<organism evidence="9 10">
    <name type="scientific">Iocasia fonsfrigidae</name>
    <dbReference type="NCBI Taxonomy" id="2682810"/>
    <lineage>
        <taxon>Bacteria</taxon>
        <taxon>Bacillati</taxon>
        <taxon>Bacillota</taxon>
        <taxon>Clostridia</taxon>
        <taxon>Halanaerobiales</taxon>
        <taxon>Halanaerobiaceae</taxon>
        <taxon>Iocasia</taxon>
    </lineage>
</organism>
<dbReference type="GO" id="GO:0015297">
    <property type="term" value="F:antiporter activity"/>
    <property type="evidence" value="ECO:0007669"/>
    <property type="project" value="UniProtKB-KW"/>
</dbReference>
<feature type="transmembrane region" description="Helical" evidence="8">
    <location>
        <begin position="58"/>
        <end position="81"/>
    </location>
</feature>
<evidence type="ECO:0000256" key="2">
    <source>
        <dbReference type="ARBA" id="ARBA00006228"/>
    </source>
</evidence>
<dbReference type="KEGG" id="ifn:GM661_13580"/>
<comment type="subcellular location">
    <subcellularLocation>
        <location evidence="1">Cell membrane</location>
        <topology evidence="1">Multi-pass membrane protein</topology>
    </subcellularLocation>
</comment>
<dbReference type="InterPro" id="IPR002758">
    <property type="entry name" value="Cation_antiport_E"/>
</dbReference>
<evidence type="ECO:0000256" key="7">
    <source>
        <dbReference type="ARBA" id="ARBA00023136"/>
    </source>
</evidence>
<evidence type="ECO:0000256" key="5">
    <source>
        <dbReference type="ARBA" id="ARBA00022692"/>
    </source>
</evidence>
<evidence type="ECO:0000256" key="3">
    <source>
        <dbReference type="ARBA" id="ARBA00022449"/>
    </source>
</evidence>
<sequence>MIKKIFTFVSFLIVWLIFAGRSSLDVIVVGIAASLLTTVLFGDMLYQRIEQRIGLLGALRKGLLTFLFIPVFFYEAVISALKVSKHVFEKSPSFSPGIVKVKTKLNNVSAITVLANLITLTPGTLTIDFDRAERAYYIHWIDVNTREEAEARKAIIARFERWLGVIYK</sequence>
<keyword evidence="6 8" id="KW-1133">Transmembrane helix</keyword>
<protein>
    <submittedName>
        <fullName evidence="9">Cation transporter</fullName>
    </submittedName>
</protein>
<reference evidence="9" key="1">
    <citation type="submission" date="2019-12" db="EMBL/GenBank/DDBJ databases">
        <authorList>
            <person name="zhang j."/>
            <person name="sun C.M."/>
        </authorList>
    </citation>
    <scope>NUCLEOTIDE SEQUENCE</scope>
    <source>
        <strain evidence="9">NS-1</strain>
    </source>
</reference>
<evidence type="ECO:0000256" key="6">
    <source>
        <dbReference type="ARBA" id="ARBA00022989"/>
    </source>
</evidence>
<dbReference type="PIRSF" id="PIRSF019239">
    <property type="entry name" value="MrpE"/>
    <property type="match status" value="1"/>
</dbReference>
<accession>A0A8A7KHB2</accession>
<dbReference type="GO" id="GO:0008324">
    <property type="term" value="F:monoatomic cation transmembrane transporter activity"/>
    <property type="evidence" value="ECO:0007669"/>
    <property type="project" value="InterPro"/>
</dbReference>
<keyword evidence="3" id="KW-0050">Antiport</keyword>
<keyword evidence="5 8" id="KW-0812">Transmembrane</keyword>
<dbReference type="RefSeq" id="WP_230867319.1">
    <property type="nucleotide sequence ID" value="NZ_CP046640.1"/>
</dbReference>
<dbReference type="AlphaFoldDB" id="A0A8A7KHB2"/>
<dbReference type="Pfam" id="PF01899">
    <property type="entry name" value="MNHE"/>
    <property type="match status" value="1"/>
</dbReference>
<gene>
    <name evidence="9" type="ORF">GM661_13580</name>
</gene>
<evidence type="ECO:0000256" key="1">
    <source>
        <dbReference type="ARBA" id="ARBA00004651"/>
    </source>
</evidence>